<name>A0ABN1YF52_9ACTN</name>
<dbReference type="Pfam" id="PF00480">
    <property type="entry name" value="ROK"/>
    <property type="match status" value="1"/>
</dbReference>
<dbReference type="EMBL" id="BAAAKJ010000295">
    <property type="protein sequence ID" value="GAA1405553.1"/>
    <property type="molecule type" value="Genomic_DNA"/>
</dbReference>
<reference evidence="2 3" key="1">
    <citation type="journal article" date="2019" name="Int. J. Syst. Evol. Microbiol.">
        <title>The Global Catalogue of Microorganisms (GCM) 10K type strain sequencing project: providing services to taxonomists for standard genome sequencing and annotation.</title>
        <authorList>
            <consortium name="The Broad Institute Genomics Platform"/>
            <consortium name="The Broad Institute Genome Sequencing Center for Infectious Disease"/>
            <person name="Wu L."/>
            <person name="Ma J."/>
        </authorList>
    </citation>
    <scope>NUCLEOTIDE SEQUENCE [LARGE SCALE GENOMIC DNA]</scope>
    <source>
        <strain evidence="2 3">JCM 12393</strain>
    </source>
</reference>
<gene>
    <name evidence="2" type="ORF">GCM10009639_52640</name>
</gene>
<evidence type="ECO:0000256" key="1">
    <source>
        <dbReference type="ARBA" id="ARBA00006479"/>
    </source>
</evidence>
<dbReference type="CDD" id="cd23763">
    <property type="entry name" value="ASKHA_ATPase_ROK"/>
    <property type="match status" value="1"/>
</dbReference>
<organism evidence="2 3">
    <name type="scientific">Kitasatospora putterlickiae</name>
    <dbReference type="NCBI Taxonomy" id="221725"/>
    <lineage>
        <taxon>Bacteria</taxon>
        <taxon>Bacillati</taxon>
        <taxon>Actinomycetota</taxon>
        <taxon>Actinomycetes</taxon>
        <taxon>Kitasatosporales</taxon>
        <taxon>Streptomycetaceae</taxon>
        <taxon>Kitasatospora</taxon>
    </lineage>
</organism>
<dbReference type="Proteomes" id="UP001499863">
    <property type="component" value="Unassembled WGS sequence"/>
</dbReference>
<evidence type="ECO:0000313" key="3">
    <source>
        <dbReference type="Proteomes" id="UP001499863"/>
    </source>
</evidence>
<evidence type="ECO:0008006" key="4">
    <source>
        <dbReference type="Google" id="ProtNLM"/>
    </source>
</evidence>
<dbReference type="SUPFAM" id="SSF53067">
    <property type="entry name" value="Actin-like ATPase domain"/>
    <property type="match status" value="1"/>
</dbReference>
<dbReference type="Gene3D" id="3.30.420.40">
    <property type="match status" value="1"/>
</dbReference>
<comment type="caution">
    <text evidence="2">The sequence shown here is derived from an EMBL/GenBank/DDBJ whole genome shotgun (WGS) entry which is preliminary data.</text>
</comment>
<protein>
    <recommendedName>
        <fullName evidence="4">ROK family protein</fullName>
    </recommendedName>
</protein>
<dbReference type="InterPro" id="IPR000600">
    <property type="entry name" value="ROK"/>
</dbReference>
<evidence type="ECO:0000313" key="2">
    <source>
        <dbReference type="EMBL" id="GAA1405553.1"/>
    </source>
</evidence>
<comment type="similarity">
    <text evidence="1">Belongs to the ROK (NagC/XylR) family.</text>
</comment>
<keyword evidence="3" id="KW-1185">Reference proteome</keyword>
<sequence>MLASADVLVADPLTAAAVTHAAGQLAYAVAVLSAVLDPDLIVLGGGIGASADLLLEPLGKALDHLSPMRPTLAPSRLGEEAVLLGAVATALDRARIEVFERRSALVD</sequence>
<dbReference type="InterPro" id="IPR043129">
    <property type="entry name" value="ATPase_NBD"/>
</dbReference>
<accession>A0ABN1YF52</accession>
<proteinExistence type="inferred from homology"/>